<name>A0ABS8B1Q1_9ACTN</name>
<dbReference type="GO" id="GO:0016787">
    <property type="term" value="F:hydrolase activity"/>
    <property type="evidence" value="ECO:0007669"/>
    <property type="project" value="UniProtKB-KW"/>
</dbReference>
<protein>
    <submittedName>
        <fullName evidence="2">Alpha/beta hydrolase</fullName>
    </submittedName>
</protein>
<keyword evidence="2" id="KW-0378">Hydrolase</keyword>
<evidence type="ECO:0000313" key="2">
    <source>
        <dbReference type="EMBL" id="MCB5178520.1"/>
    </source>
</evidence>
<feature type="non-terminal residue" evidence="2">
    <location>
        <position position="250"/>
    </location>
</feature>
<dbReference type="EMBL" id="JAJAUY010000008">
    <property type="protein sequence ID" value="MCB5178520.1"/>
    <property type="molecule type" value="Genomic_DNA"/>
</dbReference>
<feature type="region of interest" description="Disordered" evidence="1">
    <location>
        <begin position="1"/>
        <end position="22"/>
    </location>
</feature>
<keyword evidence="3" id="KW-1185">Reference proteome</keyword>
<sequence length="250" mass="25471">MATHAPGAHGARLGRATGANGSGSTVSGVVLLLPGASRWATGPVRPLARALARVGGPAGLVTHPVRYGERGGAGPAAAAGRVAAARWAADEALRRYGDVPVCLAGYGAGGRAALAAAGHHAVNSVLALAPCLPEAADDSLEPVKQLSGRQVLIVHGTNDARSDPELSFRLAVRAKKVNRSTCRFEVHSDGHGLRDHQAEVVALSVDFVLGAVLDGRYARPLTDALAAPPPLGLRMPLASGFGRSLLRGAR</sequence>
<gene>
    <name evidence="2" type="ORF">LG632_03830</name>
</gene>
<evidence type="ECO:0000313" key="3">
    <source>
        <dbReference type="Proteomes" id="UP001199054"/>
    </source>
</evidence>
<comment type="caution">
    <text evidence="2">The sequence shown here is derived from an EMBL/GenBank/DDBJ whole genome shotgun (WGS) entry which is preliminary data.</text>
</comment>
<dbReference type="Gene3D" id="3.40.50.1820">
    <property type="entry name" value="alpha/beta hydrolase"/>
    <property type="match status" value="1"/>
</dbReference>
<dbReference type="SUPFAM" id="SSF53474">
    <property type="entry name" value="alpha/beta-Hydrolases"/>
    <property type="match status" value="1"/>
</dbReference>
<dbReference type="Proteomes" id="UP001199054">
    <property type="component" value="Unassembled WGS sequence"/>
</dbReference>
<organism evidence="2 3">
    <name type="scientific">Streptomyces antimicrobicus</name>
    <dbReference type="NCBI Taxonomy" id="2883108"/>
    <lineage>
        <taxon>Bacteria</taxon>
        <taxon>Bacillati</taxon>
        <taxon>Actinomycetota</taxon>
        <taxon>Actinomycetes</taxon>
        <taxon>Kitasatosporales</taxon>
        <taxon>Streptomycetaceae</taxon>
        <taxon>Streptomyces</taxon>
    </lineage>
</organism>
<reference evidence="2 3" key="1">
    <citation type="submission" date="2021-10" db="EMBL/GenBank/DDBJ databases">
        <title>Streptomyces sp. strain SMC 277, a novel streptomycete isolated from soil.</title>
        <authorList>
            <person name="Chanama M."/>
        </authorList>
    </citation>
    <scope>NUCLEOTIDE SEQUENCE [LARGE SCALE GENOMIC DNA]</scope>
    <source>
        <strain evidence="2 3">SMC 277</strain>
    </source>
</reference>
<evidence type="ECO:0000256" key="1">
    <source>
        <dbReference type="SAM" id="MobiDB-lite"/>
    </source>
</evidence>
<dbReference type="InterPro" id="IPR029058">
    <property type="entry name" value="AB_hydrolase_fold"/>
</dbReference>
<accession>A0ABS8B1Q1</accession>
<dbReference type="RefSeq" id="WP_226725159.1">
    <property type="nucleotide sequence ID" value="NZ_JAJAUY010000008.1"/>
</dbReference>
<proteinExistence type="predicted"/>